<dbReference type="PROSITE" id="PS00211">
    <property type="entry name" value="ABC_TRANSPORTER_1"/>
    <property type="match status" value="1"/>
</dbReference>
<feature type="compositionally biased region" description="Basic and acidic residues" evidence="11">
    <location>
        <begin position="399"/>
        <end position="424"/>
    </location>
</feature>
<evidence type="ECO:0000256" key="2">
    <source>
        <dbReference type="ARBA" id="ARBA00022741"/>
    </source>
</evidence>
<evidence type="ECO:0000256" key="1">
    <source>
        <dbReference type="ARBA" id="ARBA00022448"/>
    </source>
</evidence>
<dbReference type="Pfam" id="PF00005">
    <property type="entry name" value="ABC_tran"/>
    <property type="match status" value="1"/>
</dbReference>
<evidence type="ECO:0000256" key="5">
    <source>
        <dbReference type="ARBA" id="ARBA00050590"/>
    </source>
</evidence>
<dbReference type="InterPro" id="IPR003439">
    <property type="entry name" value="ABC_transporter-like_ATP-bd"/>
</dbReference>
<sequence length="451" mass="46778">MSGPMITVEDVSVSFDDVSVLDNVSVAADSGEFVGLVGPNGSGKTTLLRTISGALTPDRGRVTVDGDDIHTLSSRVASQRVAVVPQDTSISFSFDVRRIVGMGRTAHRGRFESMTVEDREAIENAMERTEITQFADRSIDAISGGERQRVLLARAIAQATPALLLDEPTASLDVNHGIETLQLVRSLVHNGTAAIAAIHDLDLAARYCDSLVMLSDGAVVAAGPPESVLTESTVSSTFDVRAAVTPDPVTGTESVRALEDSDPPRGLRVHVLGTGNIAAQTLAKLDRAGFDLSIGPIPNGDIAASTAHSLGADTVTSTPLSGPTDEQLSTAREKARTAGVSVFIGGTADPDVGRSVLDGATRLVVIENGSVETPVSEGSVDAWVASTDAVVDSVSAASADEKREDGTGDGRPSDDATTDRRVTDDETTDRSPPGNHPGHRTDPGLSGSGDR</sequence>
<dbReference type="GO" id="GO:0015420">
    <property type="term" value="F:ABC-type vitamin B12 transporter activity"/>
    <property type="evidence" value="ECO:0007669"/>
    <property type="project" value="UniProtKB-EC"/>
</dbReference>
<dbReference type="Gene3D" id="3.40.50.300">
    <property type="entry name" value="P-loop containing nucleotide triphosphate hydrolases"/>
    <property type="match status" value="1"/>
</dbReference>
<dbReference type="EC" id="7.6.2.8" evidence="8"/>
<dbReference type="InterPro" id="IPR027417">
    <property type="entry name" value="P-loop_NTPase"/>
</dbReference>
<dbReference type="PROSITE" id="PS50893">
    <property type="entry name" value="ABC_TRANSPORTER_2"/>
    <property type="match status" value="1"/>
</dbReference>
<keyword evidence="3" id="KW-0067">ATP-binding</keyword>
<protein>
    <recommendedName>
        <fullName evidence="9">Cobalamin import ATP-binding protein BtuD</fullName>
        <ecNumber evidence="8">7.6.2.8</ecNumber>
    </recommendedName>
    <alternativeName>
        <fullName evidence="10">Vitamin B12-transporting ATPase</fullName>
    </alternativeName>
</protein>
<dbReference type="PANTHER" id="PTHR42794">
    <property type="entry name" value="HEMIN IMPORT ATP-BINDING PROTEIN HMUV"/>
    <property type="match status" value="1"/>
</dbReference>
<dbReference type="InterPro" id="IPR017871">
    <property type="entry name" value="ABC_transporter-like_CS"/>
</dbReference>
<proteinExistence type="predicted"/>
<organism evidence="13 14">
    <name type="scientific">Natranaeroarchaeum sulfidigenes</name>
    <dbReference type="NCBI Taxonomy" id="2784880"/>
    <lineage>
        <taxon>Archaea</taxon>
        <taxon>Methanobacteriati</taxon>
        <taxon>Methanobacteriota</taxon>
        <taxon>Stenosarchaea group</taxon>
        <taxon>Halobacteria</taxon>
        <taxon>Halobacteriales</taxon>
        <taxon>Natronoarchaeaceae</taxon>
        <taxon>Natranaeroarchaeum</taxon>
    </lineage>
</organism>
<keyword evidence="14" id="KW-1185">Reference proteome</keyword>
<dbReference type="KEGG" id="hara:AArcS_1263"/>
<evidence type="ECO:0000313" key="14">
    <source>
        <dbReference type="Proteomes" id="UP000663586"/>
    </source>
</evidence>
<evidence type="ECO:0000256" key="9">
    <source>
        <dbReference type="ARBA" id="ARBA00073649"/>
    </source>
</evidence>
<gene>
    <name evidence="13" type="primary">fepC</name>
    <name evidence="13" type="ORF">AArcS_1263</name>
</gene>
<evidence type="ECO:0000256" key="4">
    <source>
        <dbReference type="ARBA" id="ARBA00022967"/>
    </source>
</evidence>
<dbReference type="GO" id="GO:0005524">
    <property type="term" value="F:ATP binding"/>
    <property type="evidence" value="ECO:0007669"/>
    <property type="project" value="UniProtKB-KW"/>
</dbReference>
<keyword evidence="1" id="KW-0813">Transport</keyword>
<dbReference type="PANTHER" id="PTHR42794:SF1">
    <property type="entry name" value="HEMIN IMPORT ATP-BINDING PROTEIN HMUV"/>
    <property type="match status" value="1"/>
</dbReference>
<dbReference type="AlphaFoldDB" id="A0A897MK50"/>
<evidence type="ECO:0000313" key="13">
    <source>
        <dbReference type="EMBL" id="QSG02480.1"/>
    </source>
</evidence>
<evidence type="ECO:0000256" key="6">
    <source>
        <dbReference type="ARBA" id="ARBA00058960"/>
    </source>
</evidence>
<comment type="catalytic activity">
    <reaction evidence="5">
        <text>an R-cob(III)alamin(out) + ATP + H2O = an R-cob(III)alamin(in) + ADP + phosphate + H(+)</text>
        <dbReference type="Rhea" id="RHEA:17873"/>
        <dbReference type="ChEBI" id="CHEBI:15377"/>
        <dbReference type="ChEBI" id="CHEBI:15378"/>
        <dbReference type="ChEBI" id="CHEBI:30616"/>
        <dbReference type="ChEBI" id="CHEBI:43474"/>
        <dbReference type="ChEBI" id="CHEBI:140785"/>
        <dbReference type="ChEBI" id="CHEBI:456216"/>
        <dbReference type="EC" id="7.6.2.8"/>
    </reaction>
</comment>
<evidence type="ECO:0000256" key="11">
    <source>
        <dbReference type="SAM" id="MobiDB-lite"/>
    </source>
</evidence>
<evidence type="ECO:0000256" key="8">
    <source>
        <dbReference type="ARBA" id="ARBA00066387"/>
    </source>
</evidence>
<dbReference type="RefSeq" id="WP_238479627.1">
    <property type="nucleotide sequence ID" value="NZ_CP064786.1"/>
</dbReference>
<dbReference type="Proteomes" id="UP000663586">
    <property type="component" value="Chromosome"/>
</dbReference>
<dbReference type="SUPFAM" id="SSF52540">
    <property type="entry name" value="P-loop containing nucleoside triphosphate hydrolases"/>
    <property type="match status" value="1"/>
</dbReference>
<accession>A0A897MK50</accession>
<name>A0A897MK50_9EURY</name>
<reference evidence="13" key="1">
    <citation type="submission" date="2020-11" db="EMBL/GenBank/DDBJ databases">
        <title>Carbohydrate-dependent, anaerobic sulfur respiration: A novel catabolism in halophilic archaea.</title>
        <authorList>
            <person name="Sorokin D.Y."/>
            <person name="Messina E."/>
            <person name="Smedile F."/>
            <person name="La Cono V."/>
            <person name="Hallsworth J.E."/>
            <person name="Yakimov M.M."/>
        </authorList>
    </citation>
    <scope>NUCLEOTIDE SEQUENCE</scope>
    <source>
        <strain evidence="13">AArc-S</strain>
    </source>
</reference>
<dbReference type="GeneID" id="70684646"/>
<feature type="region of interest" description="Disordered" evidence="11">
    <location>
        <begin position="394"/>
        <end position="451"/>
    </location>
</feature>
<dbReference type="GO" id="GO:0016887">
    <property type="term" value="F:ATP hydrolysis activity"/>
    <property type="evidence" value="ECO:0007669"/>
    <property type="project" value="InterPro"/>
</dbReference>
<dbReference type="SMART" id="SM00382">
    <property type="entry name" value="AAA"/>
    <property type="match status" value="1"/>
</dbReference>
<dbReference type="InterPro" id="IPR003593">
    <property type="entry name" value="AAA+_ATPase"/>
</dbReference>
<evidence type="ECO:0000256" key="3">
    <source>
        <dbReference type="ARBA" id="ARBA00022840"/>
    </source>
</evidence>
<evidence type="ECO:0000256" key="7">
    <source>
        <dbReference type="ARBA" id="ARBA00064420"/>
    </source>
</evidence>
<feature type="domain" description="ABC transporter" evidence="12">
    <location>
        <begin position="6"/>
        <end position="241"/>
    </location>
</feature>
<dbReference type="CDD" id="cd03214">
    <property type="entry name" value="ABC_Iron-Siderophores_B12_Hemin"/>
    <property type="match status" value="1"/>
</dbReference>
<comment type="function">
    <text evidence="6">Required for corrinoid utilization. Probably part of the ABC transporter complex BtuCDF involved in cobalamin (vitamin B12) import. Probably responsible for energy coupling to the transport system.</text>
</comment>
<dbReference type="FunFam" id="3.40.50.300:FF:000134">
    <property type="entry name" value="Iron-enterobactin ABC transporter ATP-binding protein"/>
    <property type="match status" value="1"/>
</dbReference>
<dbReference type="EMBL" id="CP064786">
    <property type="protein sequence ID" value="QSG02480.1"/>
    <property type="molecule type" value="Genomic_DNA"/>
</dbReference>
<keyword evidence="4" id="KW-1278">Translocase</keyword>
<evidence type="ECO:0000256" key="10">
    <source>
        <dbReference type="ARBA" id="ARBA00077139"/>
    </source>
</evidence>
<comment type="subunit">
    <text evidence="7">The complex is composed of two ATP-binding proteins (BtuD), two transmembrane proteins (BtuC) and a solute-binding protein (BtuF).</text>
</comment>
<evidence type="ECO:0000259" key="12">
    <source>
        <dbReference type="PROSITE" id="PS50893"/>
    </source>
</evidence>
<keyword evidence="2" id="KW-0547">Nucleotide-binding</keyword>